<dbReference type="PANTHER" id="PTHR11864">
    <property type="entry name" value="PRE-MRNA-PROCESSING PROTEIN PRP40"/>
    <property type="match status" value="1"/>
</dbReference>
<dbReference type="Pfam" id="PF00397">
    <property type="entry name" value="WW"/>
    <property type="match status" value="2"/>
</dbReference>
<keyword evidence="4" id="KW-0508">mRNA splicing</keyword>
<dbReference type="GO" id="GO:0045292">
    <property type="term" value="P:mRNA cis splicing, via spliceosome"/>
    <property type="evidence" value="ECO:0007669"/>
    <property type="project" value="InterPro"/>
</dbReference>
<reference evidence="9 10" key="1">
    <citation type="submission" date="2017-01" db="EMBL/GenBank/DDBJ databases">
        <title>The recent genome duplication of the halophilic yeast Hortaea werneckii: insights from long-read sequencing.</title>
        <authorList>
            <person name="Sinha S."/>
            <person name="Flibotte S."/>
            <person name="Neira M."/>
            <person name="Lenassi M."/>
            <person name="Gostincar C."/>
            <person name="Stajich J.E."/>
            <person name="Nislow C.E."/>
        </authorList>
    </citation>
    <scope>NUCLEOTIDE SEQUENCE [LARGE SCALE GENOMIC DNA]</scope>
    <source>
        <strain evidence="9 10">EXF-2000</strain>
    </source>
</reference>
<dbReference type="InterPro" id="IPR039726">
    <property type="entry name" value="Prp40-like"/>
</dbReference>
<feature type="region of interest" description="Disordered" evidence="6">
    <location>
        <begin position="558"/>
        <end position="760"/>
    </location>
</feature>
<dbReference type="FunCoup" id="A0A1Z5T5B4">
    <property type="interactions" value="2075"/>
</dbReference>
<dbReference type="STRING" id="1157616.A0A1Z5T5B4"/>
<dbReference type="CDD" id="cd00201">
    <property type="entry name" value="WW"/>
    <property type="match status" value="2"/>
</dbReference>
<feature type="domain" description="FF" evidence="8">
    <location>
        <begin position="383"/>
        <end position="444"/>
    </location>
</feature>
<keyword evidence="3" id="KW-0677">Repeat</keyword>
<accession>A0A1Z5T5B4</accession>
<evidence type="ECO:0000259" key="8">
    <source>
        <dbReference type="PROSITE" id="PS51676"/>
    </source>
</evidence>
<dbReference type="SMART" id="SM00441">
    <property type="entry name" value="FF"/>
    <property type="match status" value="5"/>
</dbReference>
<dbReference type="Gene3D" id="1.10.10.440">
    <property type="entry name" value="FF domain"/>
    <property type="match status" value="5"/>
</dbReference>
<keyword evidence="10" id="KW-1185">Reference proteome</keyword>
<dbReference type="PROSITE" id="PS01159">
    <property type="entry name" value="WW_DOMAIN_1"/>
    <property type="match status" value="2"/>
</dbReference>
<dbReference type="OrthoDB" id="187617at2759"/>
<feature type="region of interest" description="Disordered" evidence="6">
    <location>
        <begin position="22"/>
        <end position="50"/>
    </location>
</feature>
<dbReference type="GO" id="GO:0003723">
    <property type="term" value="F:RNA binding"/>
    <property type="evidence" value="ECO:0007669"/>
    <property type="project" value="TreeGrafter"/>
</dbReference>
<dbReference type="VEuPathDB" id="FungiDB:BTJ68_08952"/>
<feature type="region of interest" description="Disordered" evidence="6">
    <location>
        <begin position="76"/>
        <end position="170"/>
    </location>
</feature>
<evidence type="ECO:0000256" key="2">
    <source>
        <dbReference type="ARBA" id="ARBA00022664"/>
    </source>
</evidence>
<evidence type="ECO:0000256" key="1">
    <source>
        <dbReference type="ARBA" id="ARBA00004123"/>
    </source>
</evidence>
<dbReference type="InParanoid" id="A0A1Z5T5B4"/>
<dbReference type="FunFam" id="1.10.10.440:FF:000013">
    <property type="entry name" value="pre-mRNA-processing protein 40A isoform X1"/>
    <property type="match status" value="1"/>
</dbReference>
<dbReference type="SUPFAM" id="SSF81698">
    <property type="entry name" value="FF domain"/>
    <property type="match status" value="5"/>
</dbReference>
<dbReference type="PROSITE" id="PS50020">
    <property type="entry name" value="WW_DOMAIN_2"/>
    <property type="match status" value="2"/>
</dbReference>
<comment type="subcellular location">
    <subcellularLocation>
        <location evidence="1">Nucleus</location>
    </subcellularLocation>
</comment>
<feature type="domain" description="FF" evidence="8">
    <location>
        <begin position="237"/>
        <end position="292"/>
    </location>
</feature>
<proteinExistence type="predicted"/>
<evidence type="ECO:0000256" key="3">
    <source>
        <dbReference type="ARBA" id="ARBA00022737"/>
    </source>
</evidence>
<dbReference type="InterPro" id="IPR036020">
    <property type="entry name" value="WW_dom_sf"/>
</dbReference>
<dbReference type="SMART" id="SM00456">
    <property type="entry name" value="WW"/>
    <property type="match status" value="2"/>
</dbReference>
<feature type="domain" description="FF" evidence="8">
    <location>
        <begin position="520"/>
        <end position="576"/>
    </location>
</feature>
<dbReference type="AlphaFoldDB" id="A0A1Z5T5B4"/>
<evidence type="ECO:0000313" key="10">
    <source>
        <dbReference type="Proteomes" id="UP000194280"/>
    </source>
</evidence>
<dbReference type="Pfam" id="PF25432">
    <property type="entry name" value="FF_PRPF40A"/>
    <property type="match status" value="1"/>
</dbReference>
<dbReference type="Proteomes" id="UP000194280">
    <property type="component" value="Unassembled WGS sequence"/>
</dbReference>
<feature type="compositionally biased region" description="Basic and acidic residues" evidence="6">
    <location>
        <begin position="647"/>
        <end position="698"/>
    </location>
</feature>
<feature type="compositionally biased region" description="Low complexity" evidence="6">
    <location>
        <begin position="36"/>
        <end position="48"/>
    </location>
</feature>
<name>A0A1Z5T5B4_HORWE</name>
<protein>
    <recommendedName>
        <fullName evidence="11">Pre-mRNA-processing protein prp40</fullName>
    </recommendedName>
</protein>
<dbReference type="InterPro" id="IPR001202">
    <property type="entry name" value="WW_dom"/>
</dbReference>
<evidence type="ECO:0000256" key="6">
    <source>
        <dbReference type="SAM" id="MobiDB-lite"/>
    </source>
</evidence>
<feature type="compositionally biased region" description="Basic and acidic residues" evidence="6">
    <location>
        <begin position="111"/>
        <end position="139"/>
    </location>
</feature>
<keyword evidence="5" id="KW-0539">Nucleus</keyword>
<evidence type="ECO:0000259" key="7">
    <source>
        <dbReference type="PROSITE" id="PS50020"/>
    </source>
</evidence>
<feature type="domain" description="WW" evidence="7">
    <location>
        <begin position="47"/>
        <end position="80"/>
    </location>
</feature>
<organism evidence="9 10">
    <name type="scientific">Hortaea werneckii EXF-2000</name>
    <dbReference type="NCBI Taxonomy" id="1157616"/>
    <lineage>
        <taxon>Eukaryota</taxon>
        <taxon>Fungi</taxon>
        <taxon>Dikarya</taxon>
        <taxon>Ascomycota</taxon>
        <taxon>Pezizomycotina</taxon>
        <taxon>Dothideomycetes</taxon>
        <taxon>Dothideomycetidae</taxon>
        <taxon>Mycosphaerellales</taxon>
        <taxon>Teratosphaeriaceae</taxon>
        <taxon>Hortaea</taxon>
    </lineage>
</organism>
<sequence length="760" mass="89824">MSVWQEAKAGDGRVYYWNTQTKQTRWDKPEDFDSVPATPATPSADPATIDASWREAKANGGKSYYYNAITKETRWEPPEAFLKQQQNTAPTGPSFVAGSRPGFGGGDDFDEPPRDRRMGRRDDRDHSLPQKPSFDDRRGGGGMPWERSQENSGFRGPMPAKADEPEYSNPEQAEDAFFKLLKRNNVTPDTAWEDALRLVIKDKEYRALKDPKERRQAFEKYCLEVRAQEKGKEKERRERLREEFRQMLKTHYEIKQYTRWKTARPMIEREAVFKQAGDEDERRSLFEEYIVELKRRHAEEEREKHTVAMKEFQGLLQAMIVDADTKWSEAQEAITKNERFASNELFRSLNTVDLLSAFDSHMRDLDRARHEAKQKDRRLHTRRERKIREAYRAMLAEHLNEGHIKAGTKWKDFHPLIKDDERYQALLGNPGSGPLDMFWDVVEDEERKLRTKRNTALDVLEEQRWEMKTSHTLQDFVAIVGNDPRMNNVTSDEMQLIFDRLMEKVIRRAEDDKAHAERAQRKAVDALRSAIKHLEPPVRLGDTWEEVRVRIEREPEFADVEDEEARKSAFEKHMKRLKEKEEDMERERARRAERDARNGSRRERDDRDRRHRTRTPEIDAYEADRRRAQEARERSYRKASFGLTPPPRDRRDDRAYDDRRRLDRAESIYDRERREREMERERNYVSRADPRDKGRTLDYGDEDAVGSRPGSVRKRRESETSNTTARDKKRPKRDAEAEHLLKEEPPALQSGSEEGEIEEV</sequence>
<dbReference type="PROSITE" id="PS51676">
    <property type="entry name" value="FF"/>
    <property type="match status" value="4"/>
</dbReference>
<feature type="domain" description="WW" evidence="7">
    <location>
        <begin position="1"/>
        <end position="31"/>
    </location>
</feature>
<feature type="domain" description="FF" evidence="8">
    <location>
        <begin position="167"/>
        <end position="224"/>
    </location>
</feature>
<evidence type="ECO:0000256" key="5">
    <source>
        <dbReference type="ARBA" id="ARBA00023242"/>
    </source>
</evidence>
<dbReference type="PANTHER" id="PTHR11864:SF0">
    <property type="entry name" value="PRP40 PRE-MRNA PROCESSING FACTOR 40 HOMOLOG A (YEAST)"/>
    <property type="match status" value="1"/>
</dbReference>
<dbReference type="Pfam" id="PF01846">
    <property type="entry name" value="FF"/>
    <property type="match status" value="4"/>
</dbReference>
<comment type="caution">
    <text evidence="9">The sequence shown here is derived from an EMBL/GenBank/DDBJ whole genome shotgun (WGS) entry which is preliminary data.</text>
</comment>
<dbReference type="GO" id="GO:0071004">
    <property type="term" value="C:U2-type prespliceosome"/>
    <property type="evidence" value="ECO:0007669"/>
    <property type="project" value="TreeGrafter"/>
</dbReference>
<feature type="compositionally biased region" description="Basic and acidic residues" evidence="6">
    <location>
        <begin position="733"/>
        <end position="745"/>
    </location>
</feature>
<dbReference type="EMBL" id="MUNK01000119">
    <property type="protein sequence ID" value="OTA31205.1"/>
    <property type="molecule type" value="Genomic_DNA"/>
</dbReference>
<evidence type="ECO:0000313" key="9">
    <source>
        <dbReference type="EMBL" id="OTA31205.1"/>
    </source>
</evidence>
<evidence type="ECO:0000256" key="4">
    <source>
        <dbReference type="ARBA" id="ARBA00023187"/>
    </source>
</evidence>
<keyword evidence="2" id="KW-0507">mRNA processing</keyword>
<evidence type="ECO:0008006" key="11">
    <source>
        <dbReference type="Google" id="ProtNLM"/>
    </source>
</evidence>
<dbReference type="SUPFAM" id="SSF51045">
    <property type="entry name" value="WW domain"/>
    <property type="match status" value="2"/>
</dbReference>
<dbReference type="GO" id="GO:0005685">
    <property type="term" value="C:U1 snRNP"/>
    <property type="evidence" value="ECO:0007669"/>
    <property type="project" value="TreeGrafter"/>
</dbReference>
<gene>
    <name evidence="9" type="ORF">BTJ68_08952</name>
</gene>
<feature type="compositionally biased region" description="Basic and acidic residues" evidence="6">
    <location>
        <begin position="564"/>
        <end position="636"/>
    </location>
</feature>
<dbReference type="InterPro" id="IPR002713">
    <property type="entry name" value="FF_domain"/>
</dbReference>
<dbReference type="Gene3D" id="2.20.70.10">
    <property type="match status" value="2"/>
</dbReference>
<dbReference type="InterPro" id="IPR036517">
    <property type="entry name" value="FF_domain_sf"/>
</dbReference>